<keyword evidence="1" id="KW-0597">Phosphoprotein</keyword>
<dbReference type="EMBL" id="DTDV01000001">
    <property type="protein sequence ID" value="HGK22885.1"/>
    <property type="molecule type" value="Genomic_DNA"/>
</dbReference>
<dbReference type="GO" id="GO:0000160">
    <property type="term" value="P:phosphorelay signal transduction system"/>
    <property type="evidence" value="ECO:0007669"/>
    <property type="project" value="UniProtKB-KW"/>
</dbReference>
<evidence type="ECO:0000313" key="7">
    <source>
        <dbReference type="EMBL" id="HGK22885.1"/>
    </source>
</evidence>
<dbReference type="Gene3D" id="3.40.50.2300">
    <property type="match status" value="1"/>
</dbReference>
<dbReference type="SUPFAM" id="SSF55785">
    <property type="entry name" value="PYP-like sensor domain (PAS domain)"/>
    <property type="match status" value="1"/>
</dbReference>
<dbReference type="PROSITE" id="PS50110">
    <property type="entry name" value="RESPONSE_REGULATORY"/>
    <property type="match status" value="1"/>
</dbReference>
<protein>
    <submittedName>
        <fullName evidence="7">Response regulator</fullName>
    </submittedName>
</protein>
<dbReference type="SMART" id="SM00448">
    <property type="entry name" value="REC"/>
    <property type="match status" value="1"/>
</dbReference>
<feature type="domain" description="Response regulatory" evidence="5">
    <location>
        <begin position="9"/>
        <end position="125"/>
    </location>
</feature>
<dbReference type="Gene3D" id="3.30.450.20">
    <property type="entry name" value="PAS domain"/>
    <property type="match status" value="1"/>
</dbReference>
<evidence type="ECO:0000259" key="5">
    <source>
        <dbReference type="PROSITE" id="PS50110"/>
    </source>
</evidence>
<comment type="caution">
    <text evidence="7">The sequence shown here is derived from an EMBL/GenBank/DDBJ whole genome shotgun (WGS) entry which is preliminary data.</text>
</comment>
<dbReference type="Pfam" id="PF00072">
    <property type="entry name" value="Response_reg"/>
    <property type="match status" value="1"/>
</dbReference>
<evidence type="ECO:0000256" key="1">
    <source>
        <dbReference type="ARBA" id="ARBA00022553"/>
    </source>
</evidence>
<feature type="domain" description="PAS" evidence="6">
    <location>
        <begin position="196"/>
        <end position="248"/>
    </location>
</feature>
<dbReference type="GO" id="GO:0006355">
    <property type="term" value="P:regulation of DNA-templated transcription"/>
    <property type="evidence" value="ECO:0007669"/>
    <property type="project" value="InterPro"/>
</dbReference>
<dbReference type="InterPro" id="IPR013767">
    <property type="entry name" value="PAS_fold"/>
</dbReference>
<proteinExistence type="predicted"/>
<dbReference type="PANTHER" id="PTHR44591">
    <property type="entry name" value="STRESS RESPONSE REGULATOR PROTEIN 1"/>
    <property type="match status" value="1"/>
</dbReference>
<reference evidence="7" key="1">
    <citation type="journal article" date="2020" name="mSystems">
        <title>Genome- and Community-Level Interaction Insights into Carbon Utilization and Element Cycling Functions of Hydrothermarchaeota in Hydrothermal Sediment.</title>
        <authorList>
            <person name="Zhou Z."/>
            <person name="Liu Y."/>
            <person name="Xu W."/>
            <person name="Pan J."/>
            <person name="Luo Z.H."/>
            <person name="Li M."/>
        </authorList>
    </citation>
    <scope>NUCLEOTIDE SEQUENCE [LARGE SCALE GENOMIC DNA]</scope>
    <source>
        <strain evidence="7">SpSt-70</strain>
    </source>
</reference>
<dbReference type="SUPFAM" id="SSF52172">
    <property type="entry name" value="CheY-like"/>
    <property type="match status" value="1"/>
</dbReference>
<dbReference type="SMART" id="SM00091">
    <property type="entry name" value="PAS"/>
    <property type="match status" value="1"/>
</dbReference>
<dbReference type="CDD" id="cd00130">
    <property type="entry name" value="PAS"/>
    <property type="match status" value="1"/>
</dbReference>
<dbReference type="InterPro" id="IPR011006">
    <property type="entry name" value="CheY-like_superfamily"/>
</dbReference>
<evidence type="ECO:0000256" key="3">
    <source>
        <dbReference type="PROSITE-ProRule" id="PRU00169"/>
    </source>
</evidence>
<dbReference type="PANTHER" id="PTHR44591:SF14">
    <property type="entry name" value="PROTEIN PILG"/>
    <property type="match status" value="1"/>
</dbReference>
<keyword evidence="4" id="KW-0175">Coiled coil</keyword>
<evidence type="ECO:0000259" key="6">
    <source>
        <dbReference type="PROSITE" id="PS50112"/>
    </source>
</evidence>
<comment type="caution">
    <text evidence="3">Lacks conserved residue(s) required for the propagation of feature annotation.</text>
</comment>
<dbReference type="InterPro" id="IPR000014">
    <property type="entry name" value="PAS"/>
</dbReference>
<dbReference type="InterPro" id="IPR035965">
    <property type="entry name" value="PAS-like_dom_sf"/>
</dbReference>
<dbReference type="InterPro" id="IPR050595">
    <property type="entry name" value="Bact_response_regulator"/>
</dbReference>
<dbReference type="AlphaFoldDB" id="A0A7V3ZHH8"/>
<accession>A0A7V3ZHH8</accession>
<name>A0A7V3ZHH8_DICTH</name>
<organism evidence="7">
    <name type="scientific">Dictyoglomus thermophilum</name>
    <dbReference type="NCBI Taxonomy" id="14"/>
    <lineage>
        <taxon>Bacteria</taxon>
        <taxon>Pseudomonadati</taxon>
        <taxon>Dictyoglomota</taxon>
        <taxon>Dictyoglomia</taxon>
        <taxon>Dictyoglomales</taxon>
        <taxon>Dictyoglomaceae</taxon>
        <taxon>Dictyoglomus</taxon>
    </lineage>
</organism>
<keyword evidence="2" id="KW-0902">Two-component regulatory system</keyword>
<dbReference type="PROSITE" id="PS50112">
    <property type="entry name" value="PAS"/>
    <property type="match status" value="1"/>
</dbReference>
<feature type="coiled-coil region" evidence="4">
    <location>
        <begin position="166"/>
        <end position="196"/>
    </location>
</feature>
<gene>
    <name evidence="7" type="ORF">ENU78_00290</name>
</gene>
<sequence>MKLSENDKDIIIVEDSPTQAEYLRKILQDYNFSSLVALSGEEALELLKDKTPKLIISEIIMPGIDGFELCKIVKSNEKWKDIIILLITVLSHPQDIVKALEVGADGFMTKPFDPKYLIATIQYLISHRELKRLGYPETTLEVNIMGNKYTLKSTQIQILNLLLLSYEKAIESMEEIRKLKQEIERLNKELKKLYEKDKEYDFLIEGIPIPIIIIRDVKGEIIGANSSALSLFNMKREEIVNKNIFEILKTTPFNTTHLRETLTPSKEKRKTKISAILPSGESAELEIITTPIFYQGSPAFQLTIVKT</sequence>
<dbReference type="InterPro" id="IPR001789">
    <property type="entry name" value="Sig_transdc_resp-reg_receiver"/>
</dbReference>
<evidence type="ECO:0000256" key="2">
    <source>
        <dbReference type="ARBA" id="ARBA00023012"/>
    </source>
</evidence>
<dbReference type="NCBIfam" id="TIGR00229">
    <property type="entry name" value="sensory_box"/>
    <property type="match status" value="1"/>
</dbReference>
<dbReference type="Pfam" id="PF00989">
    <property type="entry name" value="PAS"/>
    <property type="match status" value="1"/>
</dbReference>
<evidence type="ECO:0000256" key="4">
    <source>
        <dbReference type="SAM" id="Coils"/>
    </source>
</evidence>